<evidence type="ECO:0000256" key="11">
    <source>
        <dbReference type="ARBA" id="ARBA00048679"/>
    </source>
</evidence>
<keyword evidence="5 13" id="KW-0547">Nucleotide-binding</keyword>
<feature type="compositionally biased region" description="Polar residues" evidence="14">
    <location>
        <begin position="206"/>
        <end position="230"/>
    </location>
</feature>
<evidence type="ECO:0000256" key="12">
    <source>
        <dbReference type="PROSITE-ProRule" id="PRU00191"/>
    </source>
</evidence>
<dbReference type="GO" id="GO:0004674">
    <property type="term" value="F:protein serine/threonine kinase activity"/>
    <property type="evidence" value="ECO:0007669"/>
    <property type="project" value="UniProtKB-KW"/>
</dbReference>
<keyword evidence="4" id="KW-0808">Transferase</keyword>
<evidence type="ECO:0000256" key="7">
    <source>
        <dbReference type="ARBA" id="ARBA00022840"/>
    </source>
</evidence>
<feature type="compositionally biased region" description="Polar residues" evidence="14">
    <location>
        <begin position="149"/>
        <end position="164"/>
    </location>
</feature>
<dbReference type="OrthoDB" id="4062651at2759"/>
<keyword evidence="18" id="KW-1185">Reference proteome</keyword>
<feature type="binding site" evidence="13">
    <location>
        <position position="498"/>
    </location>
    <ligand>
        <name>ATP</name>
        <dbReference type="ChEBI" id="CHEBI:30616"/>
    </ligand>
</feature>
<evidence type="ECO:0000259" key="16">
    <source>
        <dbReference type="PROSITE" id="PS50011"/>
    </source>
</evidence>
<dbReference type="PANTHER" id="PTHR44329">
    <property type="entry name" value="SERINE/THREONINE-PROTEIN KINASE TNNI3K-RELATED"/>
    <property type="match status" value="1"/>
</dbReference>
<dbReference type="Gene3D" id="3.30.200.20">
    <property type="entry name" value="Phosphorylase Kinase, domain 1"/>
    <property type="match status" value="1"/>
</dbReference>
<evidence type="ECO:0000256" key="13">
    <source>
        <dbReference type="PROSITE-ProRule" id="PRU10141"/>
    </source>
</evidence>
<dbReference type="PROSITE" id="PS50011">
    <property type="entry name" value="PROTEIN_KINASE_DOM"/>
    <property type="match status" value="1"/>
</dbReference>
<dbReference type="Proteomes" id="UP000241769">
    <property type="component" value="Unassembled WGS sequence"/>
</dbReference>
<feature type="region of interest" description="Disordered" evidence="14">
    <location>
        <begin position="91"/>
        <end position="230"/>
    </location>
</feature>
<evidence type="ECO:0000256" key="1">
    <source>
        <dbReference type="ARBA" id="ARBA00005843"/>
    </source>
</evidence>
<dbReference type="InterPro" id="IPR036860">
    <property type="entry name" value="SH2_dom_sf"/>
</dbReference>
<organism evidence="17 18">
    <name type="scientific">Planoprotostelium fungivorum</name>
    <dbReference type="NCBI Taxonomy" id="1890364"/>
    <lineage>
        <taxon>Eukaryota</taxon>
        <taxon>Amoebozoa</taxon>
        <taxon>Evosea</taxon>
        <taxon>Variosea</taxon>
        <taxon>Cavosteliida</taxon>
        <taxon>Cavosteliaceae</taxon>
        <taxon>Planoprotostelium</taxon>
    </lineage>
</organism>
<evidence type="ECO:0000256" key="8">
    <source>
        <dbReference type="ARBA" id="ARBA00023137"/>
    </source>
</evidence>
<comment type="function">
    <text evidence="9">Required for proper chemotaxis and phagocytosis; proper spatiotemporal control of F-actin levels in chemotaxing cells. Negative regulator of the PI3K (phosphatidylinositol 3 kinase) pathway. Predominantly phosphorylates serines and threonines and tyrosines at a lower level.</text>
</comment>
<dbReference type="InterPro" id="IPR000719">
    <property type="entry name" value="Prot_kinase_dom"/>
</dbReference>
<sequence>MSWNYGNQWQQPSYNPPSDYNSNYAPYGDANSGVLPPNQCQTTFDPYGTTNSAPNNNSNYPYNYSNNLQQTDYGNYPSSYGYAPYNSTTPSFPSPLPVRPTDHKVSTYDTTYPPTNQFDNQYPPNPYASPYANNTTPSQSSYGAPYPPSTNTQKPSTNSYPSSNATSSQYPPSTASSTSYPPSNAYSSPVKEDSNSSYPAPPMQASYGTPTVTSNVTSPISASTSTPVNGNAQAAGLQRLENQQKKDEEEKKRLELLMKQKEDDIKRQYGEAKLQKEQELARMKEDMKRLELQLIQSEEAKIKSEQEAIRKEEQSLQVERERLKREEQLKKDAETARLEREQAMKEADKRHKEQQERTKQEMEKATADLQEKLRLQQDWQKNKMAEEEASRKEYEARTNAMKAELENERKRREEYEQQIAKQKQDAELAAAAAAAAAAELPPPILLGENKDKGRMSNSLSGMTEIEPKDVVMGQVIGKGAFGEVSRARLHGKEVAVKKLIVQQLDDQSLQSFRDEVRVMSTLRHPNILLFMGACTQPGHLMIVTEIASGSIDRAIRDKVNPPSFKQRLVWARDTALGVNWLHCMRPPFLHLDLKSGNLLIDQYNTVKVSDFGLSAVKHTEGSRGTPLWMSPEMLLEKPFNEKTDVYSYGITLWEIFTGGIPFDNAFESFDDLVDAVCLENERPKLPAWLPTRLSKLISSCWDMDADRRPSFTQILADDQFQRILVDFYLPDQASNDFWSLHFLEMDVVEWPLFLEKYAQYFHLDINSLRDTKTAQLQILVGDNRQSLVSIEQFAQAVSILGFNENMPASAATLLSYKWFWGIMRRGDEQIVCQRLTDADETDRLLNKQNAGTWLLRFEPEDASQVVISVKGTTVEHHAITAKNGKLTFKNNTFTSLESIINKYSKELSMVVACPGSRFGH</sequence>
<proteinExistence type="inferred from homology"/>
<feature type="compositionally biased region" description="Low complexity" evidence="14">
    <location>
        <begin position="165"/>
        <end position="189"/>
    </location>
</feature>
<keyword evidence="6" id="KW-0418">Kinase</keyword>
<gene>
    <name evidence="17" type="ORF">PROFUN_12166</name>
</gene>
<feature type="region of interest" description="Disordered" evidence="14">
    <location>
        <begin position="1"/>
        <end position="36"/>
    </location>
</feature>
<evidence type="ECO:0000256" key="10">
    <source>
        <dbReference type="ARBA" id="ARBA00047899"/>
    </source>
</evidence>
<evidence type="ECO:0000313" key="18">
    <source>
        <dbReference type="Proteomes" id="UP000241769"/>
    </source>
</evidence>
<comment type="catalytic activity">
    <reaction evidence="10">
        <text>L-threonyl-[protein] + ATP = O-phospho-L-threonyl-[protein] + ADP + H(+)</text>
        <dbReference type="Rhea" id="RHEA:46608"/>
        <dbReference type="Rhea" id="RHEA-COMP:11060"/>
        <dbReference type="Rhea" id="RHEA-COMP:11605"/>
        <dbReference type="ChEBI" id="CHEBI:15378"/>
        <dbReference type="ChEBI" id="CHEBI:30013"/>
        <dbReference type="ChEBI" id="CHEBI:30616"/>
        <dbReference type="ChEBI" id="CHEBI:61977"/>
        <dbReference type="ChEBI" id="CHEBI:456216"/>
        <dbReference type="EC" id="2.7.11.1"/>
    </reaction>
</comment>
<comment type="similarity">
    <text evidence="1">Belongs to the protein kinase superfamily. TKL Ser/Thr protein kinase family.</text>
</comment>
<evidence type="ECO:0000256" key="14">
    <source>
        <dbReference type="SAM" id="MobiDB-lite"/>
    </source>
</evidence>
<dbReference type="SMART" id="SM00220">
    <property type="entry name" value="S_TKc"/>
    <property type="match status" value="1"/>
</dbReference>
<dbReference type="InterPro" id="IPR011009">
    <property type="entry name" value="Kinase-like_dom_sf"/>
</dbReference>
<dbReference type="PROSITE" id="PS50001">
    <property type="entry name" value="SH2"/>
    <property type="match status" value="1"/>
</dbReference>
<evidence type="ECO:0000256" key="9">
    <source>
        <dbReference type="ARBA" id="ARBA00025089"/>
    </source>
</evidence>
<accession>A0A2P6N8D9</accession>
<feature type="domain" description="SH2" evidence="15">
    <location>
        <begin position="818"/>
        <end position="920"/>
    </location>
</feature>
<dbReference type="CDD" id="cd13999">
    <property type="entry name" value="STKc_MAP3K-like"/>
    <property type="match status" value="1"/>
</dbReference>
<comment type="caution">
    <text evidence="17">The sequence shown here is derived from an EMBL/GenBank/DDBJ whole genome shotgun (WGS) entry which is preliminary data.</text>
</comment>
<dbReference type="EC" id="2.7.11.1" evidence="2"/>
<dbReference type="Gene3D" id="1.10.510.10">
    <property type="entry name" value="Transferase(Phosphotransferase) domain 1"/>
    <property type="match status" value="1"/>
</dbReference>
<dbReference type="InterPro" id="IPR000980">
    <property type="entry name" value="SH2"/>
</dbReference>
<feature type="compositionally biased region" description="Polar residues" evidence="14">
    <location>
        <begin position="1"/>
        <end position="24"/>
    </location>
</feature>
<evidence type="ECO:0000256" key="2">
    <source>
        <dbReference type="ARBA" id="ARBA00012513"/>
    </source>
</evidence>
<protein>
    <recommendedName>
        <fullName evidence="2">non-specific serine/threonine protein kinase</fullName>
        <ecNumber evidence="2">2.7.11.1</ecNumber>
    </recommendedName>
</protein>
<dbReference type="InterPro" id="IPR017441">
    <property type="entry name" value="Protein_kinase_ATP_BS"/>
</dbReference>
<dbReference type="PROSITE" id="PS00108">
    <property type="entry name" value="PROTEIN_KINASE_ST"/>
    <property type="match status" value="1"/>
</dbReference>
<dbReference type="PANTHER" id="PTHR44329:SF243">
    <property type="entry name" value="DUAL SPECIFICITY PROTEIN KINASE SHKB"/>
    <property type="match status" value="1"/>
</dbReference>
<keyword evidence="8" id="KW-0829">Tyrosine-protein kinase</keyword>
<evidence type="ECO:0000256" key="3">
    <source>
        <dbReference type="ARBA" id="ARBA00022527"/>
    </source>
</evidence>
<dbReference type="InterPro" id="IPR051681">
    <property type="entry name" value="Ser/Thr_Kinases-Pseudokinases"/>
</dbReference>
<feature type="domain" description="Protein kinase" evidence="16">
    <location>
        <begin position="470"/>
        <end position="720"/>
    </location>
</feature>
<dbReference type="AlphaFoldDB" id="A0A2P6N8D9"/>
<dbReference type="Pfam" id="PF00017">
    <property type="entry name" value="SH2"/>
    <property type="match status" value="1"/>
</dbReference>
<dbReference type="InterPro" id="IPR001245">
    <property type="entry name" value="Ser-Thr/Tyr_kinase_cat_dom"/>
</dbReference>
<dbReference type="InParanoid" id="A0A2P6N8D9"/>
<dbReference type="Gene3D" id="3.30.505.10">
    <property type="entry name" value="SH2 domain"/>
    <property type="match status" value="1"/>
</dbReference>
<evidence type="ECO:0000313" key="17">
    <source>
        <dbReference type="EMBL" id="PRP80208.1"/>
    </source>
</evidence>
<dbReference type="FunFam" id="3.30.200.20:FF:000060">
    <property type="entry name" value="Serine/threonine-protein kinase isoform 1"/>
    <property type="match status" value="1"/>
</dbReference>
<dbReference type="SUPFAM" id="SSF56112">
    <property type="entry name" value="Protein kinase-like (PK-like)"/>
    <property type="match status" value="1"/>
</dbReference>
<dbReference type="SUPFAM" id="SSF55550">
    <property type="entry name" value="SH2 domain"/>
    <property type="match status" value="1"/>
</dbReference>
<keyword evidence="7 13" id="KW-0067">ATP-binding</keyword>
<dbReference type="STRING" id="1890364.A0A2P6N8D9"/>
<comment type="catalytic activity">
    <reaction evidence="11">
        <text>L-seryl-[protein] + ATP = O-phospho-L-seryl-[protein] + ADP + H(+)</text>
        <dbReference type="Rhea" id="RHEA:17989"/>
        <dbReference type="Rhea" id="RHEA-COMP:9863"/>
        <dbReference type="Rhea" id="RHEA-COMP:11604"/>
        <dbReference type="ChEBI" id="CHEBI:15378"/>
        <dbReference type="ChEBI" id="CHEBI:29999"/>
        <dbReference type="ChEBI" id="CHEBI:30616"/>
        <dbReference type="ChEBI" id="CHEBI:83421"/>
        <dbReference type="ChEBI" id="CHEBI:456216"/>
        <dbReference type="EC" id="2.7.11.1"/>
    </reaction>
</comment>
<name>A0A2P6N8D9_9EUKA</name>
<dbReference type="EMBL" id="MDYQ01000158">
    <property type="protein sequence ID" value="PRP80208.1"/>
    <property type="molecule type" value="Genomic_DNA"/>
</dbReference>
<dbReference type="Pfam" id="PF07714">
    <property type="entry name" value="PK_Tyr_Ser-Thr"/>
    <property type="match status" value="1"/>
</dbReference>
<reference evidence="17 18" key="1">
    <citation type="journal article" date="2018" name="Genome Biol. Evol.">
        <title>Multiple Roots of Fruiting Body Formation in Amoebozoa.</title>
        <authorList>
            <person name="Hillmann F."/>
            <person name="Forbes G."/>
            <person name="Novohradska S."/>
            <person name="Ferling I."/>
            <person name="Riege K."/>
            <person name="Groth M."/>
            <person name="Westermann M."/>
            <person name="Marz M."/>
            <person name="Spaller T."/>
            <person name="Winckler T."/>
            <person name="Schaap P."/>
            <person name="Glockner G."/>
        </authorList>
    </citation>
    <scope>NUCLEOTIDE SEQUENCE [LARGE SCALE GENOMIC DNA]</scope>
    <source>
        <strain evidence="17 18">Jena</strain>
    </source>
</reference>
<evidence type="ECO:0000256" key="6">
    <source>
        <dbReference type="ARBA" id="ARBA00022777"/>
    </source>
</evidence>
<feature type="region of interest" description="Disordered" evidence="14">
    <location>
        <begin position="324"/>
        <end position="365"/>
    </location>
</feature>
<dbReference type="GO" id="GO:0004713">
    <property type="term" value="F:protein tyrosine kinase activity"/>
    <property type="evidence" value="ECO:0007669"/>
    <property type="project" value="UniProtKB-KW"/>
</dbReference>
<feature type="compositionally biased region" description="Polar residues" evidence="14">
    <location>
        <begin position="107"/>
        <end position="119"/>
    </location>
</feature>
<evidence type="ECO:0000259" key="15">
    <source>
        <dbReference type="PROSITE" id="PS50001"/>
    </source>
</evidence>
<dbReference type="PROSITE" id="PS00107">
    <property type="entry name" value="PROTEIN_KINASE_ATP"/>
    <property type="match status" value="1"/>
</dbReference>
<evidence type="ECO:0000256" key="4">
    <source>
        <dbReference type="ARBA" id="ARBA00022679"/>
    </source>
</evidence>
<evidence type="ECO:0000256" key="5">
    <source>
        <dbReference type="ARBA" id="ARBA00022741"/>
    </source>
</evidence>
<dbReference type="GO" id="GO:0005524">
    <property type="term" value="F:ATP binding"/>
    <property type="evidence" value="ECO:0007669"/>
    <property type="project" value="UniProtKB-UniRule"/>
</dbReference>
<keyword evidence="12" id="KW-0727">SH2 domain</keyword>
<keyword evidence="3" id="KW-0723">Serine/threonine-protein kinase</keyword>
<dbReference type="InterPro" id="IPR008271">
    <property type="entry name" value="Ser/Thr_kinase_AS"/>
</dbReference>